<proteinExistence type="inferred from homology"/>
<dbReference type="EMBL" id="GBXI01001002">
    <property type="protein sequence ID" value="JAD13290.1"/>
    <property type="molecule type" value="Transcribed_RNA"/>
</dbReference>
<gene>
    <name evidence="5" type="primary">DHRS11_9</name>
    <name evidence="5" type="ORF">g.58356</name>
</gene>
<keyword evidence="4" id="KW-0812">Transmembrane</keyword>
<accession>A0A0A1XR16</accession>
<reference evidence="5" key="2">
    <citation type="journal article" date="2015" name="Gigascience">
        <title>Reconstructing a comprehensive transcriptome assembly of a white-pupal translocated strain of the pest fruit fly Bactrocera cucurbitae.</title>
        <authorList>
            <person name="Sim S.B."/>
            <person name="Calla B."/>
            <person name="Hall B."/>
            <person name="DeRego T."/>
            <person name="Geib S.M."/>
        </authorList>
    </citation>
    <scope>NUCLEOTIDE SEQUENCE</scope>
</reference>
<dbReference type="InterPro" id="IPR002347">
    <property type="entry name" value="SDR_fam"/>
</dbReference>
<dbReference type="FunFam" id="3.40.50.720:FF:000047">
    <property type="entry name" value="NADP-dependent L-serine/L-allo-threonine dehydrogenase"/>
    <property type="match status" value="1"/>
</dbReference>
<keyword evidence="2" id="KW-0560">Oxidoreductase</keyword>
<dbReference type="Pfam" id="PF00106">
    <property type="entry name" value="adh_short"/>
    <property type="match status" value="1"/>
</dbReference>
<dbReference type="SUPFAM" id="SSF51735">
    <property type="entry name" value="NAD(P)-binding Rossmann-fold domains"/>
    <property type="match status" value="1"/>
</dbReference>
<dbReference type="PROSITE" id="PS51257">
    <property type="entry name" value="PROKAR_LIPOPROTEIN"/>
    <property type="match status" value="1"/>
</dbReference>
<evidence type="ECO:0000256" key="1">
    <source>
        <dbReference type="ARBA" id="ARBA00006484"/>
    </source>
</evidence>
<dbReference type="OrthoDB" id="1933717at2759"/>
<evidence type="ECO:0000313" key="5">
    <source>
        <dbReference type="EMBL" id="JAD13290.1"/>
    </source>
</evidence>
<dbReference type="PRINTS" id="PR00080">
    <property type="entry name" value="SDRFAMILY"/>
</dbReference>
<dbReference type="AlphaFoldDB" id="A0A0A1XR16"/>
<organism evidence="5">
    <name type="scientific">Zeugodacus cucurbitae</name>
    <name type="common">Melon fruit fly</name>
    <name type="synonym">Bactrocera cucurbitae</name>
    <dbReference type="NCBI Taxonomy" id="28588"/>
    <lineage>
        <taxon>Eukaryota</taxon>
        <taxon>Metazoa</taxon>
        <taxon>Ecdysozoa</taxon>
        <taxon>Arthropoda</taxon>
        <taxon>Hexapoda</taxon>
        <taxon>Insecta</taxon>
        <taxon>Pterygota</taxon>
        <taxon>Neoptera</taxon>
        <taxon>Endopterygota</taxon>
        <taxon>Diptera</taxon>
        <taxon>Brachycera</taxon>
        <taxon>Muscomorpha</taxon>
        <taxon>Tephritoidea</taxon>
        <taxon>Tephritidae</taxon>
        <taxon>Zeugodacus</taxon>
        <taxon>Zeugodacus</taxon>
    </lineage>
</organism>
<dbReference type="InterPro" id="IPR036291">
    <property type="entry name" value="NAD(P)-bd_dom_sf"/>
</dbReference>
<dbReference type="SMR" id="A0A0A1XR16"/>
<evidence type="ECO:0000256" key="4">
    <source>
        <dbReference type="SAM" id="Phobius"/>
    </source>
</evidence>
<dbReference type="PANTHER" id="PTHR43115">
    <property type="entry name" value="DEHYDROGENASE/REDUCTASE SDR FAMILY MEMBER 11"/>
    <property type="match status" value="1"/>
</dbReference>
<reference evidence="5" key="1">
    <citation type="submission" date="2014-11" db="EMBL/GenBank/DDBJ databases">
        <authorList>
            <person name="Geib S."/>
        </authorList>
    </citation>
    <scope>NUCLEOTIDE SEQUENCE</scope>
</reference>
<dbReference type="GO" id="GO:0016616">
    <property type="term" value="F:oxidoreductase activity, acting on the CH-OH group of donors, NAD or NADP as acceptor"/>
    <property type="evidence" value="ECO:0007669"/>
    <property type="project" value="UniProtKB-ARBA"/>
</dbReference>
<sequence length="253" mass="27935">MERWQGKVAMVTGASSGIGAACAKALVCAGFVVVGLARRQDRIAQLQQELPTRFRSNLHAYKCDVTQEENVLDAFKWTQQRLGAGVDVLVNNAGIIATTELSERQNTNEIRNTIDTNLMGTVFCTREAFNSMRERDVEGHILIINSVAGLQVPNLGPNLPSLNIYPATKFALRAMNEIYRQEFQRHKTRVRITTISPGIVDTDILPTSIRTVVKDMLPSLTSADVADAVLWAISTPPNVQVQNITIKPMGEKF</sequence>
<dbReference type="PROSITE" id="PS00061">
    <property type="entry name" value="ADH_SHORT"/>
    <property type="match status" value="1"/>
</dbReference>
<keyword evidence="4" id="KW-0472">Membrane</keyword>
<dbReference type="PRINTS" id="PR00081">
    <property type="entry name" value="GDHRDH"/>
</dbReference>
<dbReference type="InterPro" id="IPR020904">
    <property type="entry name" value="Sc_DH/Rdtase_CS"/>
</dbReference>
<protein>
    <submittedName>
        <fullName evidence="5">Dehydrogenase/reductase SDR family member 11</fullName>
    </submittedName>
</protein>
<comment type="similarity">
    <text evidence="1 3">Belongs to the short-chain dehydrogenases/reductases (SDR) family.</text>
</comment>
<keyword evidence="4" id="KW-1133">Transmembrane helix</keyword>
<dbReference type="Gene3D" id="3.40.50.720">
    <property type="entry name" value="NAD(P)-binding Rossmann-like Domain"/>
    <property type="match status" value="1"/>
</dbReference>
<feature type="transmembrane region" description="Helical" evidence="4">
    <location>
        <begin position="17"/>
        <end position="37"/>
    </location>
</feature>
<evidence type="ECO:0000256" key="3">
    <source>
        <dbReference type="RuleBase" id="RU000363"/>
    </source>
</evidence>
<evidence type="ECO:0000256" key="2">
    <source>
        <dbReference type="ARBA" id="ARBA00023002"/>
    </source>
</evidence>
<dbReference type="GeneID" id="105210560"/>
<name>A0A0A1XR16_ZEUCU</name>
<dbReference type="PANTHER" id="PTHR43115:SF4">
    <property type="entry name" value="DEHYDROGENASE_REDUCTASE SDR FAMILY MEMBER 11"/>
    <property type="match status" value="1"/>
</dbReference>